<feature type="region of interest" description="Disordered" evidence="1">
    <location>
        <begin position="38"/>
        <end position="57"/>
    </location>
</feature>
<protein>
    <submittedName>
        <fullName evidence="3">General stress protein</fullName>
    </submittedName>
</protein>
<reference evidence="4" key="1">
    <citation type="journal article" date="2019" name="Int. J. Syst. Evol. Microbiol.">
        <title>The Global Catalogue of Microorganisms (GCM) 10K type strain sequencing project: providing services to taxonomists for standard genome sequencing and annotation.</title>
        <authorList>
            <consortium name="The Broad Institute Genomics Platform"/>
            <consortium name="The Broad Institute Genome Sequencing Center for Infectious Disease"/>
            <person name="Wu L."/>
            <person name="Ma J."/>
        </authorList>
    </citation>
    <scope>NUCLEOTIDE SEQUENCE [LARGE SCALE GENOMIC DNA]</scope>
    <source>
        <strain evidence="4">CECT 7184</strain>
    </source>
</reference>
<gene>
    <name evidence="3" type="ORF">ACFPU1_12625</name>
</gene>
<evidence type="ECO:0000259" key="2">
    <source>
        <dbReference type="Pfam" id="PF11181"/>
    </source>
</evidence>
<evidence type="ECO:0000256" key="1">
    <source>
        <dbReference type="SAM" id="MobiDB-lite"/>
    </source>
</evidence>
<accession>A0ABW0YQI3</accession>
<dbReference type="RefSeq" id="WP_054635613.1">
    <property type="nucleotide sequence ID" value="NZ_JBHSOZ010000005.1"/>
</dbReference>
<keyword evidence="4" id="KW-1185">Reference proteome</keyword>
<evidence type="ECO:0000313" key="4">
    <source>
        <dbReference type="Proteomes" id="UP001596142"/>
    </source>
</evidence>
<proteinExistence type="predicted"/>
<evidence type="ECO:0000313" key="3">
    <source>
        <dbReference type="EMBL" id="MFC5713630.1"/>
    </source>
</evidence>
<dbReference type="Pfam" id="PF11181">
    <property type="entry name" value="YflT"/>
    <property type="match status" value="1"/>
</dbReference>
<feature type="domain" description="General stress protein 17M-like" evidence="2">
    <location>
        <begin position="4"/>
        <end position="99"/>
    </location>
</feature>
<name>A0ABW0YQI3_9BACI</name>
<sequence length="114" mass="12637">MEPNYKLFENDQNVIDTIEELKSNGVSDDDIFVLSHDRGHTKRMKKETDASKIGPSVTGLGTSTKNVFRKAGDALRSKMAEIGIEESKAAELEEELDEGKVLVVVTNQEDNVKL</sequence>
<dbReference type="Proteomes" id="UP001596142">
    <property type="component" value="Unassembled WGS sequence"/>
</dbReference>
<dbReference type="EMBL" id="JBHSOZ010000005">
    <property type="protein sequence ID" value="MFC5713630.1"/>
    <property type="molecule type" value="Genomic_DNA"/>
</dbReference>
<dbReference type="InterPro" id="IPR025889">
    <property type="entry name" value="GSP17M-like_dom"/>
</dbReference>
<comment type="caution">
    <text evidence="3">The sequence shown here is derived from an EMBL/GenBank/DDBJ whole genome shotgun (WGS) entry which is preliminary data.</text>
</comment>
<organism evidence="3 4">
    <name type="scientific">Thalassorhabdus alkalitolerans</name>
    <dbReference type="NCBI Taxonomy" id="2282697"/>
    <lineage>
        <taxon>Bacteria</taxon>
        <taxon>Bacillati</taxon>
        <taxon>Bacillota</taxon>
        <taxon>Bacilli</taxon>
        <taxon>Bacillales</taxon>
        <taxon>Bacillaceae</taxon>
        <taxon>Thalassorhabdus</taxon>
    </lineage>
</organism>